<name>A0A8K0DSU4_9ROSA</name>
<accession>A0A8K0DSU4</accession>
<reference evidence="1" key="1">
    <citation type="submission" date="2020-03" db="EMBL/GenBank/DDBJ databases">
        <title>A high-quality chromosome-level genome assembly of a woody plant with both climbing and erect habits, Rhamnella rubrinervis.</title>
        <authorList>
            <person name="Lu Z."/>
            <person name="Yang Y."/>
            <person name="Zhu X."/>
            <person name="Sun Y."/>
        </authorList>
    </citation>
    <scope>NUCLEOTIDE SEQUENCE</scope>
    <source>
        <strain evidence="1">BYM</strain>
        <tissue evidence="1">Leaf</tissue>
    </source>
</reference>
<protein>
    <submittedName>
        <fullName evidence="1">Uncharacterized protein</fullName>
    </submittedName>
</protein>
<proteinExistence type="predicted"/>
<gene>
    <name evidence="1" type="ORF">FNV43_RR24722</name>
</gene>
<evidence type="ECO:0000313" key="1">
    <source>
        <dbReference type="EMBL" id="KAF3433619.1"/>
    </source>
</evidence>
<keyword evidence="2" id="KW-1185">Reference proteome</keyword>
<dbReference type="Proteomes" id="UP000796880">
    <property type="component" value="Unassembled WGS sequence"/>
</dbReference>
<sequence length="365" mass="42019">MIENGEQMQKICDEFRNNIRKINEDRENSPKEFQLCREELNLILMELKKGLAKNKAKSFVTKAEETNSADKLLFKMEVVEFDMADPKIKIIEINSDKIDVDHVDGFYYEVDSDGVDNSFIVESENAMKKTHHYQNISGTSNTPKNCLLRPKILNDLKTKRKKPVEIFTFAVFDNVLNLHSERMLLTHNTGYQLAPFNTIFLARASKKESPPKFNAYMMNKVLKYFLVGTILQNKLENNRFHKDAKNYGQFLRTNKGIGSPPTEDEHIAFLLMWLCKNIFCVLASKIMLQFIDIAKSLATGKPASLGPLGKWSPNWEGPYMISKVVGKGAYQLHDKDDGLRYSNLINGRFLKKYCPSSWETHRVDN</sequence>
<organism evidence="1 2">
    <name type="scientific">Rhamnella rubrinervis</name>
    <dbReference type="NCBI Taxonomy" id="2594499"/>
    <lineage>
        <taxon>Eukaryota</taxon>
        <taxon>Viridiplantae</taxon>
        <taxon>Streptophyta</taxon>
        <taxon>Embryophyta</taxon>
        <taxon>Tracheophyta</taxon>
        <taxon>Spermatophyta</taxon>
        <taxon>Magnoliopsida</taxon>
        <taxon>eudicotyledons</taxon>
        <taxon>Gunneridae</taxon>
        <taxon>Pentapetalae</taxon>
        <taxon>rosids</taxon>
        <taxon>fabids</taxon>
        <taxon>Rosales</taxon>
        <taxon>Rhamnaceae</taxon>
        <taxon>rhamnoid group</taxon>
        <taxon>Rhamneae</taxon>
        <taxon>Rhamnella</taxon>
    </lineage>
</organism>
<dbReference type="OrthoDB" id="1258364at2759"/>
<comment type="caution">
    <text evidence="1">The sequence shown here is derived from an EMBL/GenBank/DDBJ whole genome shotgun (WGS) entry which is preliminary data.</text>
</comment>
<dbReference type="AlphaFoldDB" id="A0A8K0DSU4"/>
<evidence type="ECO:0000313" key="2">
    <source>
        <dbReference type="Proteomes" id="UP000796880"/>
    </source>
</evidence>
<dbReference type="EMBL" id="VOIH02000011">
    <property type="protein sequence ID" value="KAF3433619.1"/>
    <property type="molecule type" value="Genomic_DNA"/>
</dbReference>